<dbReference type="Pfam" id="PF11528">
    <property type="entry name" value="DUF3224"/>
    <property type="match status" value="1"/>
</dbReference>
<evidence type="ECO:0000313" key="1">
    <source>
        <dbReference type="EMBL" id="SNY24323.1"/>
    </source>
</evidence>
<dbReference type="AlphaFoldDB" id="A0A285GLX5"/>
<dbReference type="Gene3D" id="2.40.350.10">
    <property type="entry name" value="SO1590-like"/>
    <property type="match status" value="1"/>
</dbReference>
<evidence type="ECO:0000313" key="2">
    <source>
        <dbReference type="Proteomes" id="UP000219612"/>
    </source>
</evidence>
<accession>A0A285GLX5</accession>
<evidence type="ECO:0008006" key="3">
    <source>
        <dbReference type="Google" id="ProtNLM"/>
    </source>
</evidence>
<gene>
    <name evidence="1" type="ORF">SAMN05421748_102178</name>
</gene>
<dbReference type="InterPro" id="IPR023159">
    <property type="entry name" value="SO1590-like_sf"/>
</dbReference>
<dbReference type="InterPro" id="IPR021607">
    <property type="entry name" value="DUF3224"/>
</dbReference>
<protein>
    <recommendedName>
        <fullName evidence="3">DUF3224 domain-containing protein</fullName>
    </recommendedName>
</protein>
<dbReference type="RefSeq" id="WP_179855059.1">
    <property type="nucleotide sequence ID" value="NZ_OBDY01000002.1"/>
</dbReference>
<name>A0A285GLX5_9ACTN</name>
<dbReference type="EMBL" id="OBDY01000002">
    <property type="protein sequence ID" value="SNY24323.1"/>
    <property type="molecule type" value="Genomic_DNA"/>
</dbReference>
<dbReference type="SUPFAM" id="SSF159238">
    <property type="entry name" value="SO1590-like"/>
    <property type="match status" value="1"/>
</dbReference>
<organism evidence="1 2">
    <name type="scientific">Paractinoplanes atraurantiacus</name>
    <dbReference type="NCBI Taxonomy" id="1036182"/>
    <lineage>
        <taxon>Bacteria</taxon>
        <taxon>Bacillati</taxon>
        <taxon>Actinomycetota</taxon>
        <taxon>Actinomycetes</taxon>
        <taxon>Micromonosporales</taxon>
        <taxon>Micromonosporaceae</taxon>
        <taxon>Paractinoplanes</taxon>
    </lineage>
</organism>
<proteinExistence type="predicted"/>
<reference evidence="1 2" key="1">
    <citation type="submission" date="2017-09" db="EMBL/GenBank/DDBJ databases">
        <authorList>
            <person name="Ehlers B."/>
            <person name="Leendertz F.H."/>
        </authorList>
    </citation>
    <scope>NUCLEOTIDE SEQUENCE [LARGE SCALE GENOMIC DNA]</scope>
    <source>
        <strain evidence="1 2">CGMCC 4.6857</strain>
    </source>
</reference>
<dbReference type="Proteomes" id="UP000219612">
    <property type="component" value="Unassembled WGS sequence"/>
</dbReference>
<keyword evidence="2" id="KW-1185">Reference proteome</keyword>
<sequence length="132" mass="13986">MSTQASGTYQVTGWEEEPYDARDDVIKLTRARITNSFSGDIEGEGSADCLMAYPSETYASFVGLQRVVGSVGGRSGSFILQTSGVFENGVAKADWFVVPDSGTGDLKGLSGKGGYVSTDQTTCDVKLEYDLG</sequence>